<comment type="cofactor">
    <cofactor evidence="2">
        <name>Fe cation</name>
        <dbReference type="ChEBI" id="CHEBI:24875"/>
    </cofactor>
    <text evidence="2">Binds 1 Fe cation per subunit.</text>
</comment>
<gene>
    <name evidence="6" type="primary">yhhW</name>
    <name evidence="6" type="ORF">CLPUN_36590</name>
</gene>
<dbReference type="InterPro" id="IPR041602">
    <property type="entry name" value="Quercetinase_C"/>
</dbReference>
<dbReference type="RefSeq" id="WP_077848667.1">
    <property type="nucleotide sequence ID" value="NZ_LZZM01000193.1"/>
</dbReference>
<evidence type="ECO:0000256" key="2">
    <source>
        <dbReference type="PIRSR" id="PIRSR006232-1"/>
    </source>
</evidence>
<keyword evidence="7" id="KW-1185">Reference proteome</keyword>
<dbReference type="InterPro" id="IPR014710">
    <property type="entry name" value="RmlC-like_jellyroll"/>
</dbReference>
<dbReference type="InterPro" id="IPR012093">
    <property type="entry name" value="Pirin"/>
</dbReference>
<dbReference type="AlphaFoldDB" id="A0A1S8TB47"/>
<evidence type="ECO:0000259" key="5">
    <source>
        <dbReference type="Pfam" id="PF17954"/>
    </source>
</evidence>
<dbReference type="PANTHER" id="PTHR43212:SF3">
    <property type="entry name" value="QUERCETIN 2,3-DIOXYGENASE"/>
    <property type="match status" value="1"/>
</dbReference>
<dbReference type="GO" id="GO:0008127">
    <property type="term" value="F:quercetin 2,3-dioxygenase activity"/>
    <property type="evidence" value="ECO:0007669"/>
    <property type="project" value="UniProtKB-EC"/>
</dbReference>
<comment type="similarity">
    <text evidence="1 3">Belongs to the pirin family.</text>
</comment>
<keyword evidence="6" id="KW-0560">Oxidoreductase</keyword>
<keyword evidence="6" id="KW-0223">Dioxygenase</keyword>
<dbReference type="SUPFAM" id="SSF51182">
    <property type="entry name" value="RmlC-like cupins"/>
    <property type="match status" value="1"/>
</dbReference>
<protein>
    <submittedName>
        <fullName evidence="6">Quercetin 2,3-dioxygenase</fullName>
        <ecNumber evidence="6">1.13.11.24</ecNumber>
    </submittedName>
</protein>
<dbReference type="PANTHER" id="PTHR43212">
    <property type="entry name" value="QUERCETIN 2,3-DIOXYGENASE"/>
    <property type="match status" value="1"/>
</dbReference>
<reference evidence="6 7" key="1">
    <citation type="submission" date="2016-05" db="EMBL/GenBank/DDBJ databases">
        <title>Microbial solvent formation.</title>
        <authorList>
            <person name="Poehlein A."/>
            <person name="Montoya Solano J.D."/>
            <person name="Flitsch S."/>
            <person name="Krabben P."/>
            <person name="Duerre P."/>
            <person name="Daniel R."/>
        </authorList>
    </citation>
    <scope>NUCLEOTIDE SEQUENCE [LARGE SCALE GENOMIC DNA]</scope>
    <source>
        <strain evidence="6 7">DSM 2619</strain>
    </source>
</reference>
<proteinExistence type="inferred from homology"/>
<dbReference type="Proteomes" id="UP000190890">
    <property type="component" value="Unassembled WGS sequence"/>
</dbReference>
<dbReference type="InterPro" id="IPR003829">
    <property type="entry name" value="Pirin_N_dom"/>
</dbReference>
<dbReference type="Pfam" id="PF02678">
    <property type="entry name" value="Pirin"/>
    <property type="match status" value="1"/>
</dbReference>
<evidence type="ECO:0000313" key="6">
    <source>
        <dbReference type="EMBL" id="OOM74831.1"/>
    </source>
</evidence>
<keyword evidence="2" id="KW-0408">Iron</keyword>
<dbReference type="Pfam" id="PF17954">
    <property type="entry name" value="Pirin_C_2"/>
    <property type="match status" value="1"/>
</dbReference>
<feature type="binding site" evidence="2">
    <location>
        <position position="103"/>
    </location>
    <ligand>
        <name>Fe cation</name>
        <dbReference type="ChEBI" id="CHEBI:24875"/>
    </ligand>
</feature>
<sequence length="233" mass="27269">MLRKIDNKNMGKSDLGWLKSSFHFSFSEYYDPSNINFGKLRVINDDLIQSKTGFPMHPHNDMEIVTYVINGKLTHKDSMGNSHELSRGEVQYMSAGTGVYHSEYNLGDKELRLLQIWIFPDKKDYKPNYGEYKFNWSDRENKWLHMVSSVEGNAPIKIHQDVNIYSIYLDKNSEELLILEKHRQAYLVQIEGESIINNIELKEKDALEIIEENIQIKAKENSHLLVLEMKKDI</sequence>
<dbReference type="CDD" id="cd02910">
    <property type="entry name" value="cupin_Yhhw_N"/>
    <property type="match status" value="1"/>
</dbReference>
<evidence type="ECO:0000313" key="7">
    <source>
        <dbReference type="Proteomes" id="UP000190890"/>
    </source>
</evidence>
<feature type="binding site" evidence="2">
    <location>
        <position position="57"/>
    </location>
    <ligand>
        <name>Fe cation</name>
        <dbReference type="ChEBI" id="CHEBI:24875"/>
    </ligand>
</feature>
<dbReference type="OrthoDB" id="321327at2"/>
<dbReference type="PIRSF" id="PIRSF006232">
    <property type="entry name" value="Pirin"/>
    <property type="match status" value="1"/>
</dbReference>
<evidence type="ECO:0000256" key="1">
    <source>
        <dbReference type="ARBA" id="ARBA00008416"/>
    </source>
</evidence>
<feature type="domain" description="Pirin N-terminal" evidence="4">
    <location>
        <begin position="12"/>
        <end position="118"/>
    </location>
</feature>
<dbReference type="GO" id="GO:0046872">
    <property type="term" value="F:metal ion binding"/>
    <property type="evidence" value="ECO:0007669"/>
    <property type="project" value="UniProtKB-KW"/>
</dbReference>
<comment type="caution">
    <text evidence="6">The sequence shown here is derived from an EMBL/GenBank/DDBJ whole genome shotgun (WGS) entry which is preliminary data.</text>
</comment>
<name>A0A1S8TB47_9CLOT</name>
<dbReference type="InterPro" id="IPR011051">
    <property type="entry name" value="RmlC_Cupin_sf"/>
</dbReference>
<dbReference type="EC" id="1.13.11.24" evidence="6"/>
<organism evidence="6 7">
    <name type="scientific">Clostridium puniceum</name>
    <dbReference type="NCBI Taxonomy" id="29367"/>
    <lineage>
        <taxon>Bacteria</taxon>
        <taxon>Bacillati</taxon>
        <taxon>Bacillota</taxon>
        <taxon>Clostridia</taxon>
        <taxon>Eubacteriales</taxon>
        <taxon>Clostridiaceae</taxon>
        <taxon>Clostridium</taxon>
    </lineage>
</organism>
<accession>A0A1S8TB47</accession>
<keyword evidence="2" id="KW-0479">Metal-binding</keyword>
<feature type="domain" description="Quercetin 2,3-dioxygenase C-terminal cupin" evidence="5">
    <location>
        <begin position="147"/>
        <end position="229"/>
    </location>
</feature>
<evidence type="ECO:0000259" key="4">
    <source>
        <dbReference type="Pfam" id="PF02678"/>
    </source>
</evidence>
<dbReference type="Gene3D" id="2.60.120.10">
    <property type="entry name" value="Jelly Rolls"/>
    <property type="match status" value="2"/>
</dbReference>
<feature type="binding site" evidence="2">
    <location>
        <position position="101"/>
    </location>
    <ligand>
        <name>Fe cation</name>
        <dbReference type="ChEBI" id="CHEBI:24875"/>
    </ligand>
</feature>
<feature type="binding site" evidence="2">
    <location>
        <position position="59"/>
    </location>
    <ligand>
        <name>Fe cation</name>
        <dbReference type="ChEBI" id="CHEBI:24875"/>
    </ligand>
</feature>
<evidence type="ECO:0000256" key="3">
    <source>
        <dbReference type="RuleBase" id="RU003457"/>
    </source>
</evidence>
<dbReference type="STRING" id="29367.CLPUN_36590"/>
<dbReference type="EMBL" id="LZZM01000193">
    <property type="protein sequence ID" value="OOM74831.1"/>
    <property type="molecule type" value="Genomic_DNA"/>
</dbReference>